<name>A0A829GNQ8_LACPA</name>
<proteinExistence type="predicted"/>
<dbReference type="Pfam" id="PF13346">
    <property type="entry name" value="ABC2_membrane_5"/>
    <property type="match status" value="1"/>
</dbReference>
<comment type="caution">
    <text evidence="2">The sequence shown here is derived from an EMBL/GenBank/DDBJ whole genome shotgun (WGS) entry which is preliminary data.</text>
</comment>
<feature type="transmembrane region" description="Helical" evidence="1">
    <location>
        <begin position="125"/>
        <end position="150"/>
    </location>
</feature>
<sequence>MRNVAKLVALDMGALYSGTHKYRWWSYLVAFLIVLIAFLNGDAATPLAGAITGTSVGILMMPFASVDRHGLEQLYTMLPIRRREIVASHYLFGLLVMLMIDLYAEFIVAVGMIARFNPIHDYHAIIWMLFFATGLVLLQMTLSFPLMIGLGFQRAPLAAYLPIGIVLLAVFIEAGLDLDLAVLRPWLTAFSILLIVAFAFSWWLSTYLYKRREFLTFKNQKAVTLLLRAR</sequence>
<protein>
    <recommendedName>
        <fullName evidence="4">ABC-2 transporter permease</fullName>
    </recommendedName>
</protein>
<keyword evidence="1" id="KW-1133">Transmembrane helix</keyword>
<gene>
    <name evidence="2" type="ORF">Lpp14_11400</name>
</gene>
<organism evidence="2 3">
    <name type="scientific">Lacticaseibacillus paracasei subsp. paracasei Lpp14</name>
    <dbReference type="NCBI Taxonomy" id="1256204"/>
    <lineage>
        <taxon>Bacteria</taxon>
        <taxon>Bacillati</taxon>
        <taxon>Bacillota</taxon>
        <taxon>Bacilli</taxon>
        <taxon>Lactobacillales</taxon>
        <taxon>Lactobacillaceae</taxon>
        <taxon>Lacticaseibacillus</taxon>
    </lineage>
</organism>
<keyword evidence="1" id="KW-0812">Transmembrane</keyword>
<feature type="transmembrane region" description="Helical" evidence="1">
    <location>
        <begin position="24"/>
        <end position="41"/>
    </location>
</feature>
<dbReference type="EMBL" id="ANJZ01000263">
    <property type="protein sequence ID" value="EPC60264.1"/>
    <property type="molecule type" value="Genomic_DNA"/>
</dbReference>
<keyword evidence="1" id="KW-0472">Membrane</keyword>
<feature type="transmembrane region" description="Helical" evidence="1">
    <location>
        <begin position="157"/>
        <end position="176"/>
    </location>
</feature>
<feature type="transmembrane region" description="Helical" evidence="1">
    <location>
        <begin position="87"/>
        <end position="113"/>
    </location>
</feature>
<feature type="transmembrane region" description="Helical" evidence="1">
    <location>
        <begin position="47"/>
        <end position="66"/>
    </location>
</feature>
<accession>A0A829GNQ8</accession>
<evidence type="ECO:0000313" key="2">
    <source>
        <dbReference type="EMBL" id="EPC60264.1"/>
    </source>
</evidence>
<feature type="transmembrane region" description="Helical" evidence="1">
    <location>
        <begin position="188"/>
        <end position="209"/>
    </location>
</feature>
<reference evidence="2 3" key="1">
    <citation type="journal article" date="2013" name="PLoS ONE">
        <title>Lactobacillus paracasei comparative genomics: towards species pan-genome definition and exploitation of diversity.</title>
        <authorList>
            <person name="Smokvina T."/>
            <person name="Wels M."/>
            <person name="Polka J."/>
            <person name="Chervaux C."/>
            <person name="Brisse S."/>
            <person name="Boekhorst J."/>
            <person name="van Hylckama Vlieg J.E."/>
            <person name="Siezen R.J."/>
        </authorList>
    </citation>
    <scope>NUCLEOTIDE SEQUENCE [LARGE SCALE GENOMIC DNA]</scope>
    <source>
        <strain evidence="2 3">Lpp14</strain>
    </source>
</reference>
<dbReference type="InterPro" id="IPR025699">
    <property type="entry name" value="ABC2_memb-like"/>
</dbReference>
<evidence type="ECO:0008006" key="4">
    <source>
        <dbReference type="Google" id="ProtNLM"/>
    </source>
</evidence>
<dbReference type="Proteomes" id="UP000014264">
    <property type="component" value="Unassembled WGS sequence"/>
</dbReference>
<dbReference type="AlphaFoldDB" id="A0A829GNQ8"/>
<evidence type="ECO:0000256" key="1">
    <source>
        <dbReference type="SAM" id="Phobius"/>
    </source>
</evidence>
<evidence type="ECO:0000313" key="3">
    <source>
        <dbReference type="Proteomes" id="UP000014264"/>
    </source>
</evidence>